<sequence length="367" mass="41921">MVFHISFEEQIDTIKTYLAKIGKISTCKPRPRIFIAVHHVNWEKHGLVDGWAEIADVIHYDWGNSFNQYAHDWHQRGKPDFNKELIRQVKLAHREKPIDLFFSYLSGRWVYPKTIRAIGKMNLITVNISLDDKIKFWGYQEPSGLSGNAEIAPEFDLCITCQSEEDIHKYVKVGARALFLPPGGNTHSFSPLPVPRDIPVSFVGQCYGIRPHIIEWLKSCGISVQTFGKGWPSAELSHQEMNAIYSRSLINLGFGLIGNSPHLTGLKGRDFEVPLMGGLYLTTYNQDLENCFILGEEVDCYRNKLELISKLQYYVLHPDIALKIGAAGRTRCLFDHTWTNRFKTILSVVGLSEFRTEDHTQHILCSK</sequence>
<evidence type="ECO:0000259" key="1">
    <source>
        <dbReference type="Pfam" id="PF13524"/>
    </source>
</evidence>
<evidence type="ECO:0000313" key="2">
    <source>
        <dbReference type="EMBL" id="GAN35066.1"/>
    </source>
</evidence>
<evidence type="ECO:0000313" key="3">
    <source>
        <dbReference type="Proteomes" id="UP000032309"/>
    </source>
</evidence>
<protein>
    <recommendedName>
        <fullName evidence="1">Spore protein YkvP/CgeB glycosyl transferase-like domain-containing protein</fullName>
    </recommendedName>
</protein>
<dbReference type="Proteomes" id="UP000032309">
    <property type="component" value="Unassembled WGS sequence"/>
</dbReference>
<dbReference type="InterPro" id="IPR055259">
    <property type="entry name" value="YkvP/CgeB_Glyco_trans-like"/>
</dbReference>
<dbReference type="Pfam" id="PF13524">
    <property type="entry name" value="Glyco_trans_1_2"/>
    <property type="match status" value="1"/>
</dbReference>
<name>A0ABQ0K1W2_9BACT</name>
<proteinExistence type="predicted"/>
<dbReference type="EMBL" id="BAFN01000001">
    <property type="protein sequence ID" value="GAN35066.1"/>
    <property type="molecule type" value="Genomic_DNA"/>
</dbReference>
<keyword evidence="3" id="KW-1185">Reference proteome</keyword>
<reference evidence="3" key="1">
    <citation type="journal article" date="2015" name="Genome Announc.">
        <title>Draft Genome Sequence of an Anaerobic Ammonium-Oxidizing Bacterium, "Candidatus Brocadia sinica".</title>
        <authorList>
            <person name="Oshiki M."/>
            <person name="Shinyako-Hata K."/>
            <person name="Satoh H."/>
            <person name="Okabe S."/>
        </authorList>
    </citation>
    <scope>NUCLEOTIDE SEQUENCE [LARGE SCALE GENOMIC DNA]</scope>
    <source>
        <strain evidence="3">JPN1</strain>
    </source>
</reference>
<accession>A0ABQ0K1W2</accession>
<dbReference type="RefSeq" id="WP_052565031.1">
    <property type="nucleotide sequence ID" value="NZ_BAFN01000001.1"/>
</dbReference>
<feature type="domain" description="Spore protein YkvP/CgeB glycosyl transferase-like" evidence="1">
    <location>
        <begin position="212"/>
        <end position="346"/>
    </location>
</feature>
<organism evidence="2 3">
    <name type="scientific">Candidatus Brocadia sinica JPN1</name>
    <dbReference type="NCBI Taxonomy" id="1197129"/>
    <lineage>
        <taxon>Bacteria</taxon>
        <taxon>Pseudomonadati</taxon>
        <taxon>Planctomycetota</taxon>
        <taxon>Candidatus Brocadiia</taxon>
        <taxon>Candidatus Brocadiales</taxon>
        <taxon>Candidatus Brocadiaceae</taxon>
        <taxon>Candidatus Brocadia</taxon>
    </lineage>
</organism>
<gene>
    <name evidence="2" type="ORF">BROSI_A3612</name>
</gene>
<comment type="caution">
    <text evidence="2">The sequence shown here is derived from an EMBL/GenBank/DDBJ whole genome shotgun (WGS) entry which is preliminary data.</text>
</comment>